<sequence>MAKAIINPFQKKVLLDFKKSNLKDKFYLSGGTALAEFYLHHRLSEDLDFFTQEELNLEELKRFINTVCKKISVKKIEFQRGYGLCTFFITSKRGEKHKIDFGQYPFGSIERLKNFNGLLVESLLDIGVNKTHTIAFRPRLRDFIDLYFIIKEHREWSFQELLKRSFEKFEMKADALQVGTNLLEVEKQIDMPIMIKKVNIDDVKKFFLNEAKKMKKEVFKTQQ</sequence>
<organism evidence="1 2">
    <name type="scientific">Candidatus Roizmanbacteria bacterium CG11_big_fil_rev_8_21_14_0_20_35_14</name>
    <dbReference type="NCBI Taxonomy" id="1974855"/>
    <lineage>
        <taxon>Bacteria</taxon>
        <taxon>Candidatus Roizmaniibacteriota</taxon>
    </lineage>
</organism>
<dbReference type="EMBL" id="PCVL01000077">
    <property type="protein sequence ID" value="PIQ72093.1"/>
    <property type="molecule type" value="Genomic_DNA"/>
</dbReference>
<accession>A0A2H0KNI9</accession>
<dbReference type="InterPro" id="IPR014942">
    <property type="entry name" value="AbiEii"/>
</dbReference>
<evidence type="ECO:0008006" key="3">
    <source>
        <dbReference type="Google" id="ProtNLM"/>
    </source>
</evidence>
<evidence type="ECO:0000313" key="1">
    <source>
        <dbReference type="EMBL" id="PIQ72093.1"/>
    </source>
</evidence>
<comment type="caution">
    <text evidence="1">The sequence shown here is derived from an EMBL/GenBank/DDBJ whole genome shotgun (WGS) entry which is preliminary data.</text>
</comment>
<proteinExistence type="predicted"/>
<name>A0A2H0KNI9_9BACT</name>
<protein>
    <recommendedName>
        <fullName evidence="3">Nucleotidyl transferase AbiEii/AbiGii toxin family protein</fullName>
    </recommendedName>
</protein>
<gene>
    <name evidence="1" type="ORF">COV86_04875</name>
</gene>
<dbReference type="Pfam" id="PF08843">
    <property type="entry name" value="AbiEii"/>
    <property type="match status" value="1"/>
</dbReference>
<dbReference type="AlphaFoldDB" id="A0A2H0KNI9"/>
<dbReference type="Proteomes" id="UP000229570">
    <property type="component" value="Unassembled WGS sequence"/>
</dbReference>
<dbReference type="Gene3D" id="3.10.450.620">
    <property type="entry name" value="JHP933, nucleotidyltransferase-like core domain"/>
    <property type="match status" value="1"/>
</dbReference>
<reference evidence="1 2" key="1">
    <citation type="submission" date="2017-09" db="EMBL/GenBank/DDBJ databases">
        <title>Depth-based differentiation of microbial function through sediment-hosted aquifers and enrichment of novel symbionts in the deep terrestrial subsurface.</title>
        <authorList>
            <person name="Probst A.J."/>
            <person name="Ladd B."/>
            <person name="Jarett J.K."/>
            <person name="Geller-Mcgrath D.E."/>
            <person name="Sieber C.M."/>
            <person name="Emerson J.B."/>
            <person name="Anantharaman K."/>
            <person name="Thomas B.C."/>
            <person name="Malmstrom R."/>
            <person name="Stieglmeier M."/>
            <person name="Klingl A."/>
            <person name="Woyke T."/>
            <person name="Ryan C.M."/>
            <person name="Banfield J.F."/>
        </authorList>
    </citation>
    <scope>NUCLEOTIDE SEQUENCE [LARGE SCALE GENOMIC DNA]</scope>
    <source>
        <strain evidence="1">CG11_big_fil_rev_8_21_14_0_20_35_14</strain>
    </source>
</reference>
<evidence type="ECO:0000313" key="2">
    <source>
        <dbReference type="Proteomes" id="UP000229570"/>
    </source>
</evidence>